<evidence type="ECO:0000313" key="3">
    <source>
        <dbReference type="Proteomes" id="UP001163046"/>
    </source>
</evidence>
<proteinExistence type="predicted"/>
<feature type="compositionally biased region" description="Polar residues" evidence="1">
    <location>
        <begin position="16"/>
        <end position="27"/>
    </location>
</feature>
<gene>
    <name evidence="2" type="ORF">OS493_020823</name>
</gene>
<sequence>MSNEERSSVAERYSNKVPQPLNSQFSEHVSKSVAVERYTQRKERDTTKLYPAAEEQNVLEATSRTPSGGAKRTRRPAKCRKCGKPMKGHNASACRSKP</sequence>
<accession>A0A9X0CFT9</accession>
<feature type="region of interest" description="Disordered" evidence="1">
    <location>
        <begin position="1"/>
        <end position="98"/>
    </location>
</feature>
<evidence type="ECO:0000256" key="1">
    <source>
        <dbReference type="SAM" id="MobiDB-lite"/>
    </source>
</evidence>
<organism evidence="2 3">
    <name type="scientific">Desmophyllum pertusum</name>
    <dbReference type="NCBI Taxonomy" id="174260"/>
    <lineage>
        <taxon>Eukaryota</taxon>
        <taxon>Metazoa</taxon>
        <taxon>Cnidaria</taxon>
        <taxon>Anthozoa</taxon>
        <taxon>Hexacorallia</taxon>
        <taxon>Scleractinia</taxon>
        <taxon>Caryophylliina</taxon>
        <taxon>Caryophylliidae</taxon>
        <taxon>Desmophyllum</taxon>
    </lineage>
</organism>
<evidence type="ECO:0000313" key="2">
    <source>
        <dbReference type="EMBL" id="KAJ7331121.1"/>
    </source>
</evidence>
<keyword evidence="3" id="KW-1185">Reference proteome</keyword>
<protein>
    <submittedName>
        <fullName evidence="2">Uncharacterized protein</fullName>
    </submittedName>
</protein>
<dbReference type="Proteomes" id="UP001163046">
    <property type="component" value="Unassembled WGS sequence"/>
</dbReference>
<dbReference type="AlphaFoldDB" id="A0A9X0CFT9"/>
<dbReference type="OrthoDB" id="5986394at2759"/>
<name>A0A9X0CFT9_9CNID</name>
<feature type="compositionally biased region" description="Basic residues" evidence="1">
    <location>
        <begin position="71"/>
        <end position="87"/>
    </location>
</feature>
<reference evidence="2" key="1">
    <citation type="submission" date="2023-01" db="EMBL/GenBank/DDBJ databases">
        <title>Genome assembly of the deep-sea coral Lophelia pertusa.</title>
        <authorList>
            <person name="Herrera S."/>
            <person name="Cordes E."/>
        </authorList>
    </citation>
    <scope>NUCLEOTIDE SEQUENCE</scope>
    <source>
        <strain evidence="2">USNM1676648</strain>
        <tissue evidence="2">Polyp</tissue>
    </source>
</reference>
<comment type="caution">
    <text evidence="2">The sequence shown here is derived from an EMBL/GenBank/DDBJ whole genome shotgun (WGS) entry which is preliminary data.</text>
</comment>
<feature type="compositionally biased region" description="Basic and acidic residues" evidence="1">
    <location>
        <begin position="38"/>
        <end position="47"/>
    </location>
</feature>
<dbReference type="EMBL" id="MU827790">
    <property type="protein sequence ID" value="KAJ7331121.1"/>
    <property type="molecule type" value="Genomic_DNA"/>
</dbReference>